<organism evidence="2 3">
    <name type="scientific">Friedmanniomyces simplex</name>
    <dbReference type="NCBI Taxonomy" id="329884"/>
    <lineage>
        <taxon>Eukaryota</taxon>
        <taxon>Fungi</taxon>
        <taxon>Dikarya</taxon>
        <taxon>Ascomycota</taxon>
        <taxon>Pezizomycotina</taxon>
        <taxon>Dothideomycetes</taxon>
        <taxon>Dothideomycetidae</taxon>
        <taxon>Mycosphaerellales</taxon>
        <taxon>Teratosphaeriaceae</taxon>
        <taxon>Friedmanniomyces</taxon>
    </lineage>
</organism>
<dbReference type="Proteomes" id="UP000309340">
    <property type="component" value="Unassembled WGS sequence"/>
</dbReference>
<dbReference type="EMBL" id="NAJQ01001060">
    <property type="protein sequence ID" value="TKA62548.1"/>
    <property type="molecule type" value="Genomic_DNA"/>
</dbReference>
<feature type="region of interest" description="Disordered" evidence="1">
    <location>
        <begin position="1"/>
        <end position="26"/>
    </location>
</feature>
<feature type="compositionally biased region" description="Basic and acidic residues" evidence="1">
    <location>
        <begin position="1"/>
        <end position="13"/>
    </location>
</feature>
<evidence type="ECO:0000256" key="1">
    <source>
        <dbReference type="SAM" id="MobiDB-lite"/>
    </source>
</evidence>
<reference evidence="2 3" key="1">
    <citation type="submission" date="2017-03" db="EMBL/GenBank/DDBJ databases">
        <title>Genomes of endolithic fungi from Antarctica.</title>
        <authorList>
            <person name="Coleine C."/>
            <person name="Masonjones S."/>
            <person name="Stajich J.E."/>
        </authorList>
    </citation>
    <scope>NUCLEOTIDE SEQUENCE [LARGE SCALE GENOMIC DNA]</scope>
    <source>
        <strain evidence="2 3">CCFEE 5184</strain>
    </source>
</reference>
<dbReference type="AlphaFoldDB" id="A0A4U0WJ87"/>
<protein>
    <submittedName>
        <fullName evidence="2">Uncharacterized protein</fullName>
    </submittedName>
</protein>
<evidence type="ECO:0000313" key="3">
    <source>
        <dbReference type="Proteomes" id="UP000309340"/>
    </source>
</evidence>
<dbReference type="OrthoDB" id="5370011at2759"/>
<evidence type="ECO:0000313" key="2">
    <source>
        <dbReference type="EMBL" id="TKA62548.1"/>
    </source>
</evidence>
<sequence>MDSARQAKDREEQQQAASAVPIPGNEIAEPSVNAALAAVPCCSLGHDDQDDDDEASIAQVYDLVTKVHPPGGEHLVQHPTTQHVRRKCHNCETPFASPTQTECEQCHHTKCEKRPPTLHNADRIVSLDKEQIPKEEARTVPEVQRVYRKARQRIRYTCDHCDAVFVDRYTC</sequence>
<accession>A0A4U0WJ87</accession>
<comment type="caution">
    <text evidence="2">The sequence shown here is derived from an EMBL/GenBank/DDBJ whole genome shotgun (WGS) entry which is preliminary data.</text>
</comment>
<keyword evidence="3" id="KW-1185">Reference proteome</keyword>
<proteinExistence type="predicted"/>
<name>A0A4U0WJ87_9PEZI</name>
<gene>
    <name evidence="2" type="ORF">B0A55_11891</name>
</gene>